<feature type="region of interest" description="Disordered" evidence="1">
    <location>
        <begin position="35"/>
        <end position="75"/>
    </location>
</feature>
<name>A0AA35LUW4_9HYPO</name>
<comment type="caution">
    <text evidence="2">The sequence shown here is derived from an EMBL/GenBank/DDBJ whole genome shotgun (WGS) entry which is preliminary data.</text>
</comment>
<gene>
    <name evidence="2" type="ORF">CCHLO57077_00018511</name>
</gene>
<keyword evidence="3" id="KW-1185">Reference proteome</keyword>
<organism evidence="2 3">
    <name type="scientific">Clonostachys chloroleuca</name>
    <dbReference type="NCBI Taxonomy" id="1926264"/>
    <lineage>
        <taxon>Eukaryota</taxon>
        <taxon>Fungi</taxon>
        <taxon>Dikarya</taxon>
        <taxon>Ascomycota</taxon>
        <taxon>Pezizomycotina</taxon>
        <taxon>Sordariomycetes</taxon>
        <taxon>Hypocreomycetidae</taxon>
        <taxon>Hypocreales</taxon>
        <taxon>Bionectriaceae</taxon>
        <taxon>Clonostachys</taxon>
    </lineage>
</organism>
<dbReference type="EMBL" id="CABFNP030000646">
    <property type="protein sequence ID" value="CAI6073554.1"/>
    <property type="molecule type" value="Genomic_DNA"/>
</dbReference>
<evidence type="ECO:0000256" key="1">
    <source>
        <dbReference type="SAM" id="MobiDB-lite"/>
    </source>
</evidence>
<evidence type="ECO:0000313" key="3">
    <source>
        <dbReference type="Proteomes" id="UP001160390"/>
    </source>
</evidence>
<proteinExistence type="predicted"/>
<dbReference type="Proteomes" id="UP001160390">
    <property type="component" value="Unassembled WGS sequence"/>
</dbReference>
<dbReference type="AlphaFoldDB" id="A0AA35LUW4"/>
<sequence length="75" mass="8584">MPSEAQQRNNLEQPWKRWYSKLQPMSRPDVRDRTLTFTDNENNSNNGGNQGTTALGKRHVDLNAPKYKPVVNADS</sequence>
<accession>A0AA35LUW4</accession>
<protein>
    <submittedName>
        <fullName evidence="2">Uncharacterized protein</fullName>
    </submittedName>
</protein>
<reference evidence="2" key="1">
    <citation type="submission" date="2023-01" db="EMBL/GenBank/DDBJ databases">
        <authorList>
            <person name="Piombo E."/>
        </authorList>
    </citation>
    <scope>NUCLEOTIDE SEQUENCE</scope>
</reference>
<evidence type="ECO:0000313" key="2">
    <source>
        <dbReference type="EMBL" id="CAI6073554.1"/>
    </source>
</evidence>